<reference evidence="1" key="1">
    <citation type="submission" date="2016-10" db="EMBL/GenBank/DDBJ databases">
        <title>Sequence of Gallionella enrichment culture.</title>
        <authorList>
            <person name="Poehlein A."/>
            <person name="Muehling M."/>
            <person name="Daniel R."/>
        </authorList>
    </citation>
    <scope>NUCLEOTIDE SEQUENCE</scope>
</reference>
<sequence length="47" mass="5180">MFKSFKGWPSKFASIDSNRVRRYAGDLANDGKGEILVFMKSPPASAT</sequence>
<accession>A0A1J5QWC7</accession>
<name>A0A1J5QWC7_9ZZZZ</name>
<proteinExistence type="predicted"/>
<organism evidence="1">
    <name type="scientific">mine drainage metagenome</name>
    <dbReference type="NCBI Taxonomy" id="410659"/>
    <lineage>
        <taxon>unclassified sequences</taxon>
        <taxon>metagenomes</taxon>
        <taxon>ecological metagenomes</taxon>
    </lineage>
</organism>
<evidence type="ECO:0000313" key="1">
    <source>
        <dbReference type="EMBL" id="OIQ80197.1"/>
    </source>
</evidence>
<gene>
    <name evidence="1" type="ORF">GALL_380590</name>
</gene>
<dbReference type="AlphaFoldDB" id="A0A1J5QWC7"/>
<comment type="caution">
    <text evidence="1">The sequence shown here is derived from an EMBL/GenBank/DDBJ whole genome shotgun (WGS) entry which is preliminary data.</text>
</comment>
<protein>
    <submittedName>
        <fullName evidence="1">Uncharacterized protein</fullName>
    </submittedName>
</protein>
<dbReference type="EMBL" id="MLJW01001095">
    <property type="protein sequence ID" value="OIQ80197.1"/>
    <property type="molecule type" value="Genomic_DNA"/>
</dbReference>